<name>A0A0T9M0K2_YERIN</name>
<gene>
    <name evidence="3" type="ORF">ERS008530_01256</name>
</gene>
<dbReference type="SUPFAM" id="SSF46785">
    <property type="entry name" value="Winged helix' DNA-binding domain"/>
    <property type="match status" value="1"/>
</dbReference>
<dbReference type="Gene3D" id="1.10.10.10">
    <property type="entry name" value="Winged helix-like DNA-binding domain superfamily/Winged helix DNA-binding domain"/>
    <property type="match status" value="1"/>
</dbReference>
<reference evidence="3 4" key="1">
    <citation type="submission" date="2015-03" db="EMBL/GenBank/DDBJ databases">
        <authorList>
            <person name="Murphy D."/>
        </authorList>
    </citation>
    <scope>NUCLEOTIDE SEQUENCE [LARGE SCALE GENOMIC DNA]</scope>
    <source>
        <strain evidence="3 4">BR165/97</strain>
    </source>
</reference>
<keyword evidence="3" id="KW-0347">Helicase</keyword>
<keyword evidence="3" id="KW-0067">ATP-binding</keyword>
<evidence type="ECO:0000313" key="4">
    <source>
        <dbReference type="Proteomes" id="UP000038750"/>
    </source>
</evidence>
<dbReference type="NCBIfam" id="TIGR03760">
    <property type="entry name" value="ICE_TraI_Pfluor"/>
    <property type="match status" value="1"/>
</dbReference>
<dbReference type="Gene3D" id="1.10.3210.40">
    <property type="match status" value="1"/>
</dbReference>
<keyword evidence="3" id="KW-0547">Nucleotide-binding</keyword>
<dbReference type="InterPro" id="IPR036388">
    <property type="entry name" value="WH-like_DNA-bd_sf"/>
</dbReference>
<organism evidence="3 4">
    <name type="scientific">Yersinia intermedia</name>
    <dbReference type="NCBI Taxonomy" id="631"/>
    <lineage>
        <taxon>Bacteria</taxon>
        <taxon>Pseudomonadati</taxon>
        <taxon>Pseudomonadota</taxon>
        <taxon>Gammaproteobacteria</taxon>
        <taxon>Enterobacterales</taxon>
        <taxon>Yersiniaceae</taxon>
        <taxon>Yersinia</taxon>
    </lineage>
</organism>
<evidence type="ECO:0000259" key="1">
    <source>
        <dbReference type="Pfam" id="PF07514"/>
    </source>
</evidence>
<feature type="domain" description="Putative conjugal transfer nickase/helicase TraI C-terminal" evidence="2">
    <location>
        <begin position="363"/>
        <end position="480"/>
    </location>
</feature>
<protein>
    <submittedName>
        <fullName evidence="3">Helicase</fullName>
    </submittedName>
</protein>
<accession>A0A0T9M0K2</accession>
<dbReference type="RefSeq" id="WP_080364170.1">
    <property type="nucleotide sequence ID" value="NZ_CPZJ01000004.1"/>
</dbReference>
<dbReference type="OrthoDB" id="6190309at2"/>
<evidence type="ECO:0000313" key="3">
    <source>
        <dbReference type="EMBL" id="CNF46311.1"/>
    </source>
</evidence>
<dbReference type="Pfam" id="PF07514">
    <property type="entry name" value="TraI_2"/>
    <property type="match status" value="1"/>
</dbReference>
<dbReference type="InterPro" id="IPR011119">
    <property type="entry name" value="Unchr_helicase_relaxase_TraI"/>
</dbReference>
<dbReference type="Proteomes" id="UP000038750">
    <property type="component" value="Unassembled WGS sequence"/>
</dbReference>
<dbReference type="EMBL" id="CPZJ01000004">
    <property type="protein sequence ID" value="CNF46311.1"/>
    <property type="molecule type" value="Genomic_DNA"/>
</dbReference>
<keyword evidence="3" id="KW-0378">Hydrolase</keyword>
<dbReference type="InterPro" id="IPR011093">
    <property type="entry name" value="TraI_2_C"/>
</dbReference>
<evidence type="ECO:0000259" key="2">
    <source>
        <dbReference type="Pfam" id="PF07515"/>
    </source>
</evidence>
<dbReference type="Pfam" id="PF07515">
    <property type="entry name" value="TraI_2_C"/>
    <property type="match status" value="1"/>
</dbReference>
<feature type="domain" description="Uncharacterised" evidence="1">
    <location>
        <begin position="30"/>
        <end position="266"/>
    </location>
</feature>
<dbReference type="AlphaFoldDB" id="A0A0T9M0K2"/>
<dbReference type="Gene3D" id="2.40.10.200">
    <property type="entry name" value="STY4665 C-terminal domain-like"/>
    <property type="match status" value="1"/>
</dbReference>
<dbReference type="InterPro" id="IPR036390">
    <property type="entry name" value="WH_DNA-bd_sf"/>
</dbReference>
<sequence>MLKSLLKLLPTSIGKREEKVSISAASVPDGYHEPEQAAKLLASPQRRQWLQTLWDYSSLPKDLYLHYYLRPLEHCVTLMQQFPATESGHHAYLGGMVDHLLETVAYAARLSKNHLLPIGAQPEDQASQSAAWNAVIVYAAMLQSLDRLCQIEVELESGQRWMPLNAMPSEPYRFRFKPVVDATQAQSLGAMLAWKVIPDEALLWLSTWPEVLKTLSLYLTGFRNESGIINTIASEAISTSIGKEKEVPEIATAISASIPPVVLEAIMPLENYSLHSASSPVLISSSLPGESSISEGFSLSLGSAVPDIEAVESAFPEEDTTGDLLAVMGFSAPINLTQDVQVISMQTETVLKEDIDSSDSMGIGERFWQWLSEGCCSGTFAVNTADARIYIIAGYVFIRTPNIFHQFLSESCENSEAKTSLQSAFERLGRHRQDKGVMYTCHVYQDKAKEGRFQKMTGYLIVAKKLYKDHSIPGDSPLVMIKP</sequence>
<proteinExistence type="predicted"/>
<dbReference type="InterPro" id="IPR022391">
    <property type="entry name" value="ICE_relaxase_PFGI-1"/>
</dbReference>
<dbReference type="GO" id="GO:0004386">
    <property type="term" value="F:helicase activity"/>
    <property type="evidence" value="ECO:0007669"/>
    <property type="project" value="UniProtKB-KW"/>
</dbReference>